<organism evidence="2 3">
    <name type="scientific">Pararhizobium capsulatum DSM 1112</name>
    <dbReference type="NCBI Taxonomy" id="1121113"/>
    <lineage>
        <taxon>Bacteria</taxon>
        <taxon>Pseudomonadati</taxon>
        <taxon>Pseudomonadota</taxon>
        <taxon>Alphaproteobacteria</taxon>
        <taxon>Hyphomicrobiales</taxon>
        <taxon>Rhizobiaceae</taxon>
        <taxon>Rhizobium/Agrobacterium group</taxon>
        <taxon>Pararhizobium</taxon>
    </lineage>
</organism>
<keyword evidence="1" id="KW-1133">Transmembrane helix</keyword>
<reference evidence="2 3" key="1">
    <citation type="submission" date="2023-07" db="EMBL/GenBank/DDBJ databases">
        <title>Genomic Encyclopedia of Type Strains, Phase IV (KMG-IV): sequencing the most valuable type-strain genomes for metagenomic binning, comparative biology and taxonomic classification.</title>
        <authorList>
            <person name="Goeker M."/>
        </authorList>
    </citation>
    <scope>NUCLEOTIDE SEQUENCE [LARGE SCALE GENOMIC DNA]</scope>
    <source>
        <strain evidence="2 3">DSM 1112</strain>
    </source>
</reference>
<protein>
    <submittedName>
        <fullName evidence="2">Uncharacterized protein</fullName>
    </submittedName>
</protein>
<keyword evidence="1" id="KW-0812">Transmembrane</keyword>
<keyword evidence="3" id="KW-1185">Reference proteome</keyword>
<gene>
    <name evidence="2" type="ORF">QO002_001835</name>
</gene>
<dbReference type="Proteomes" id="UP001230207">
    <property type="component" value="Unassembled WGS sequence"/>
</dbReference>
<dbReference type="EMBL" id="JAUSVF010000001">
    <property type="protein sequence ID" value="MDQ0319697.1"/>
    <property type="molecule type" value="Genomic_DNA"/>
</dbReference>
<keyword evidence="1" id="KW-0472">Membrane</keyword>
<evidence type="ECO:0000313" key="3">
    <source>
        <dbReference type="Proteomes" id="UP001230207"/>
    </source>
</evidence>
<accession>A0ABU0BNZ5</accession>
<evidence type="ECO:0000313" key="2">
    <source>
        <dbReference type="EMBL" id="MDQ0319697.1"/>
    </source>
</evidence>
<proteinExistence type="predicted"/>
<name>A0ABU0BNZ5_9HYPH</name>
<feature type="transmembrane region" description="Helical" evidence="1">
    <location>
        <begin position="29"/>
        <end position="52"/>
    </location>
</feature>
<comment type="caution">
    <text evidence="2">The sequence shown here is derived from an EMBL/GenBank/DDBJ whole genome shotgun (WGS) entry which is preliminary data.</text>
</comment>
<evidence type="ECO:0000256" key="1">
    <source>
        <dbReference type="SAM" id="Phobius"/>
    </source>
</evidence>
<sequence>MIITSGIMSNPREAIGRHTVATWRHTVSLLSFTALIFLILFFNIIFSCFISINKEDLSRLILICYFTMNACGPCGSPQMAGPGDAANVSEVQSARIPSFASCGQSDQSGNCSYRSFGQRRNSRMIFKVTFEVRLKLTSFFKGTCPTVGAFGRVAHKRAGKQQEPIVASWEDLIEGMASCTQKSGGTFDEAFVWPGVAVVCGSYARWLSGCGRRNLRGYADLTSMVRYGGTENDSRPLSQKLRRIWFPA</sequence>